<feature type="compositionally biased region" description="Basic residues" evidence="1">
    <location>
        <begin position="39"/>
        <end position="49"/>
    </location>
</feature>
<dbReference type="EMBL" id="CAJJDN010000158">
    <property type="protein sequence ID" value="CAD8125400.1"/>
    <property type="molecule type" value="Genomic_DNA"/>
</dbReference>
<protein>
    <submittedName>
        <fullName evidence="2">Uncharacterized protein</fullName>
    </submittedName>
</protein>
<accession>A0A8S1REH3</accession>
<gene>
    <name evidence="2" type="ORF">PSON_ATCC_30995.1.T1580123</name>
</gene>
<name>A0A8S1REH3_9CILI</name>
<evidence type="ECO:0000313" key="2">
    <source>
        <dbReference type="EMBL" id="CAD8125400.1"/>
    </source>
</evidence>
<dbReference type="AlphaFoldDB" id="A0A8S1REH3"/>
<feature type="region of interest" description="Disordered" evidence="1">
    <location>
        <begin position="38"/>
        <end position="65"/>
    </location>
</feature>
<sequence length="104" mass="12559">MSIYIRIQHSTHIFSDSYYQTNEIEQFNDCVSHQDSKIKQKKKGQKRFKNQNDNDVNQSFENQNNVYQSLENQSPKIKKELSLINQNLIKQIPFKKRKKFTLEY</sequence>
<comment type="caution">
    <text evidence="2">The sequence shown here is derived from an EMBL/GenBank/DDBJ whole genome shotgun (WGS) entry which is preliminary data.</text>
</comment>
<evidence type="ECO:0000313" key="3">
    <source>
        <dbReference type="Proteomes" id="UP000692954"/>
    </source>
</evidence>
<feature type="compositionally biased region" description="Polar residues" evidence="1">
    <location>
        <begin position="53"/>
        <end position="65"/>
    </location>
</feature>
<dbReference type="Proteomes" id="UP000692954">
    <property type="component" value="Unassembled WGS sequence"/>
</dbReference>
<proteinExistence type="predicted"/>
<organism evidence="2 3">
    <name type="scientific">Paramecium sonneborni</name>
    <dbReference type="NCBI Taxonomy" id="65129"/>
    <lineage>
        <taxon>Eukaryota</taxon>
        <taxon>Sar</taxon>
        <taxon>Alveolata</taxon>
        <taxon>Ciliophora</taxon>
        <taxon>Intramacronucleata</taxon>
        <taxon>Oligohymenophorea</taxon>
        <taxon>Peniculida</taxon>
        <taxon>Parameciidae</taxon>
        <taxon>Paramecium</taxon>
    </lineage>
</organism>
<keyword evidence="3" id="KW-1185">Reference proteome</keyword>
<reference evidence="2" key="1">
    <citation type="submission" date="2021-01" db="EMBL/GenBank/DDBJ databases">
        <authorList>
            <consortium name="Genoscope - CEA"/>
            <person name="William W."/>
        </authorList>
    </citation>
    <scope>NUCLEOTIDE SEQUENCE</scope>
</reference>
<evidence type="ECO:0000256" key="1">
    <source>
        <dbReference type="SAM" id="MobiDB-lite"/>
    </source>
</evidence>